<proteinExistence type="predicted"/>
<keyword evidence="1" id="KW-0175">Coiled coil</keyword>
<dbReference type="EMBL" id="JAGPXD010000005">
    <property type="protein sequence ID" value="KAH7353323.1"/>
    <property type="molecule type" value="Genomic_DNA"/>
</dbReference>
<accession>A0A8K0T7E0</accession>
<feature type="coiled-coil region" evidence="1">
    <location>
        <begin position="37"/>
        <end position="64"/>
    </location>
</feature>
<dbReference type="Proteomes" id="UP000813385">
    <property type="component" value="Unassembled WGS sequence"/>
</dbReference>
<dbReference type="AlphaFoldDB" id="A0A8K0T7E0"/>
<keyword evidence="4" id="KW-1185">Reference proteome</keyword>
<sequence length="338" mass="39180">MPPYGPMHLRENRPQKGIDLPSGLSRLSIGNVHDPTIRQRQEKLKKENDEVAKLNMMSKQVKEEICANLWATMYWKHLISRFISKDLVFIELSPNRRSLLPDVTKSSPASDTQRPLPREEHNNAAQEAFLEDETFTVQFEVLQRRYLDACEMAKPIWEGVERTMDMLIEDILGDPSEDEFAFRAFHKDKQAKFFESRGDMRCGNWHNFDIGNSFAWQEADDHRLWNIMKKFDWWKNAIAIIDLRVLKRLGIAYGSTKGNGHGELGLCGSGFANEEELLVAGWIPSRAIKGFLSYTQFKDLLTANGIENSNSYIDRKISYGDLQANFQTDWAEFQRQRR</sequence>
<evidence type="ECO:0000256" key="2">
    <source>
        <dbReference type="SAM" id="MobiDB-lite"/>
    </source>
</evidence>
<evidence type="ECO:0000256" key="1">
    <source>
        <dbReference type="SAM" id="Coils"/>
    </source>
</evidence>
<evidence type="ECO:0000313" key="4">
    <source>
        <dbReference type="Proteomes" id="UP000813385"/>
    </source>
</evidence>
<feature type="region of interest" description="Disordered" evidence="2">
    <location>
        <begin position="100"/>
        <end position="120"/>
    </location>
</feature>
<dbReference type="OrthoDB" id="5148696at2759"/>
<evidence type="ECO:0000313" key="3">
    <source>
        <dbReference type="EMBL" id="KAH7353323.1"/>
    </source>
</evidence>
<comment type="caution">
    <text evidence="3">The sequence shown here is derived from an EMBL/GenBank/DDBJ whole genome shotgun (WGS) entry which is preliminary data.</text>
</comment>
<reference evidence="3" key="1">
    <citation type="journal article" date="2021" name="Nat. Commun.">
        <title>Genetic determinants of endophytism in the Arabidopsis root mycobiome.</title>
        <authorList>
            <person name="Mesny F."/>
            <person name="Miyauchi S."/>
            <person name="Thiergart T."/>
            <person name="Pickel B."/>
            <person name="Atanasova L."/>
            <person name="Karlsson M."/>
            <person name="Huettel B."/>
            <person name="Barry K.W."/>
            <person name="Haridas S."/>
            <person name="Chen C."/>
            <person name="Bauer D."/>
            <person name="Andreopoulos W."/>
            <person name="Pangilinan J."/>
            <person name="LaButti K."/>
            <person name="Riley R."/>
            <person name="Lipzen A."/>
            <person name="Clum A."/>
            <person name="Drula E."/>
            <person name="Henrissat B."/>
            <person name="Kohler A."/>
            <person name="Grigoriev I.V."/>
            <person name="Martin F.M."/>
            <person name="Hacquard S."/>
        </authorList>
    </citation>
    <scope>NUCLEOTIDE SEQUENCE</scope>
    <source>
        <strain evidence="3">MPI-CAGE-AT-0016</strain>
    </source>
</reference>
<name>A0A8K0T7E0_9PEZI</name>
<organism evidence="3 4">
    <name type="scientific">Plectosphaerella cucumerina</name>
    <dbReference type="NCBI Taxonomy" id="40658"/>
    <lineage>
        <taxon>Eukaryota</taxon>
        <taxon>Fungi</taxon>
        <taxon>Dikarya</taxon>
        <taxon>Ascomycota</taxon>
        <taxon>Pezizomycotina</taxon>
        <taxon>Sordariomycetes</taxon>
        <taxon>Hypocreomycetidae</taxon>
        <taxon>Glomerellales</taxon>
        <taxon>Plectosphaerellaceae</taxon>
        <taxon>Plectosphaerella</taxon>
    </lineage>
</organism>
<protein>
    <submittedName>
        <fullName evidence="3">Uncharacterized protein</fullName>
    </submittedName>
</protein>
<gene>
    <name evidence="3" type="ORF">B0T11DRAFT_300480</name>
</gene>
<feature type="region of interest" description="Disordered" evidence="2">
    <location>
        <begin position="1"/>
        <end position="24"/>
    </location>
</feature>
<feature type="compositionally biased region" description="Polar residues" evidence="2">
    <location>
        <begin position="104"/>
        <end position="113"/>
    </location>
</feature>